<dbReference type="InterPro" id="IPR051199">
    <property type="entry name" value="LPS_LOS_Heptosyltrfase"/>
</dbReference>
<evidence type="ECO:0008006" key="5">
    <source>
        <dbReference type="Google" id="ProtNLM"/>
    </source>
</evidence>
<evidence type="ECO:0000256" key="2">
    <source>
        <dbReference type="ARBA" id="ARBA00022679"/>
    </source>
</evidence>
<keyword evidence="1" id="KW-0328">Glycosyltransferase</keyword>
<dbReference type="GO" id="GO:0005829">
    <property type="term" value="C:cytosol"/>
    <property type="evidence" value="ECO:0007669"/>
    <property type="project" value="TreeGrafter"/>
</dbReference>
<dbReference type="CDD" id="cd03789">
    <property type="entry name" value="GT9_LPS_heptosyltransferase"/>
    <property type="match status" value="1"/>
</dbReference>
<comment type="caution">
    <text evidence="3">The sequence shown here is derived from an EMBL/GenBank/DDBJ whole genome shotgun (WGS) entry which is preliminary data.</text>
</comment>
<sequence length="305" mass="33599">MLEKYENCSIDWLTSLAAKPVLLNIPIIRQIFTWEERSTVDSYDLVIGLEDSLDVCRFVAEVKSMGIVGAYTRDNRIAYTPSGWFDMSLISKFGLETANSLKKRNGKTYQQHMSELLGISVNNYFFNLAPEEIEYGQKFVKNLGITKTDKVVGINTGAGKRWPLKSLSVEKTIELVNKLKRELGLVSIILGGADEKERNAIICHETGMPNGGVHSIRNFAAVVNQCQVLVCSDSLAMHFGIALGKKLVVFFGPTSATEIELYGLGTKLLAKVNCAVCYKKSCDSPNTCMDVLGVNELVAAAKNLL</sequence>
<dbReference type="SUPFAM" id="SSF53756">
    <property type="entry name" value="UDP-Glycosyltransferase/glycogen phosphorylase"/>
    <property type="match status" value="1"/>
</dbReference>
<keyword evidence="2" id="KW-0808">Transferase</keyword>
<evidence type="ECO:0000313" key="3">
    <source>
        <dbReference type="EMBL" id="OGC34489.1"/>
    </source>
</evidence>
<reference evidence="3 4" key="1">
    <citation type="journal article" date="2016" name="Nat. Commun.">
        <title>Thousands of microbial genomes shed light on interconnected biogeochemical processes in an aquifer system.</title>
        <authorList>
            <person name="Anantharaman K."/>
            <person name="Brown C.T."/>
            <person name="Hug L.A."/>
            <person name="Sharon I."/>
            <person name="Castelle C.J."/>
            <person name="Probst A.J."/>
            <person name="Thomas B.C."/>
            <person name="Singh A."/>
            <person name="Wilkins M.J."/>
            <person name="Karaoz U."/>
            <person name="Brodie E.L."/>
            <person name="Williams K.H."/>
            <person name="Hubbard S.S."/>
            <person name="Banfield J.F."/>
        </authorList>
    </citation>
    <scope>NUCLEOTIDE SEQUENCE [LARGE SCALE GENOMIC DNA]</scope>
</reference>
<evidence type="ECO:0000256" key="1">
    <source>
        <dbReference type="ARBA" id="ARBA00022676"/>
    </source>
</evidence>
<organism evidence="3 4">
    <name type="scientific">candidate division WOR-1 bacterium RIFOXYC2_FULL_41_25</name>
    <dbReference type="NCBI Taxonomy" id="1802586"/>
    <lineage>
        <taxon>Bacteria</taxon>
        <taxon>Bacillati</taxon>
        <taxon>Saganbacteria</taxon>
    </lineage>
</organism>
<dbReference type="PANTHER" id="PTHR30160:SF7">
    <property type="entry name" value="ADP-HEPTOSE--LPS HEPTOSYLTRANSFERASE 2"/>
    <property type="match status" value="1"/>
</dbReference>
<dbReference type="InterPro" id="IPR002201">
    <property type="entry name" value="Glyco_trans_9"/>
</dbReference>
<proteinExistence type="predicted"/>
<dbReference type="PANTHER" id="PTHR30160">
    <property type="entry name" value="TETRAACYLDISACCHARIDE 4'-KINASE-RELATED"/>
    <property type="match status" value="1"/>
</dbReference>
<dbReference type="AlphaFoldDB" id="A0A1F4TPH5"/>
<dbReference type="GO" id="GO:0009244">
    <property type="term" value="P:lipopolysaccharide core region biosynthetic process"/>
    <property type="evidence" value="ECO:0007669"/>
    <property type="project" value="TreeGrafter"/>
</dbReference>
<dbReference type="Proteomes" id="UP000177309">
    <property type="component" value="Unassembled WGS sequence"/>
</dbReference>
<dbReference type="Gene3D" id="3.40.50.2000">
    <property type="entry name" value="Glycogen Phosphorylase B"/>
    <property type="match status" value="1"/>
</dbReference>
<name>A0A1F4TPH5_UNCSA</name>
<gene>
    <name evidence="3" type="ORF">A2462_04295</name>
</gene>
<dbReference type="GO" id="GO:0008713">
    <property type="term" value="F:ADP-heptose-lipopolysaccharide heptosyltransferase activity"/>
    <property type="evidence" value="ECO:0007669"/>
    <property type="project" value="TreeGrafter"/>
</dbReference>
<dbReference type="Pfam" id="PF01075">
    <property type="entry name" value="Glyco_transf_9"/>
    <property type="match status" value="1"/>
</dbReference>
<evidence type="ECO:0000313" key="4">
    <source>
        <dbReference type="Proteomes" id="UP000177309"/>
    </source>
</evidence>
<protein>
    <recommendedName>
        <fullName evidence="5">Heptosyltransferase</fullName>
    </recommendedName>
</protein>
<dbReference type="EMBL" id="MEUI01000015">
    <property type="protein sequence ID" value="OGC34489.1"/>
    <property type="molecule type" value="Genomic_DNA"/>
</dbReference>
<accession>A0A1F4TPH5</accession>